<reference evidence="10 11" key="1">
    <citation type="journal article" date="2015" name="Genome Biol. Evol.">
        <title>Phylogenomic analyses indicate that early fungi evolved digesting cell walls of algal ancestors of land plants.</title>
        <authorList>
            <person name="Chang Y."/>
            <person name="Wang S."/>
            <person name="Sekimoto S."/>
            <person name="Aerts A.L."/>
            <person name="Choi C."/>
            <person name="Clum A."/>
            <person name="LaButti K.M."/>
            <person name="Lindquist E.A."/>
            <person name="Yee Ngan C."/>
            <person name="Ohm R.A."/>
            <person name="Salamov A.A."/>
            <person name="Grigoriev I.V."/>
            <person name="Spatafora J.W."/>
            <person name="Berbee M.L."/>
        </authorList>
    </citation>
    <scope>NUCLEOTIDE SEQUENCE [LARGE SCALE GENOMIC DNA]</scope>
    <source>
        <strain evidence="10 11">NRRL 28638</strain>
    </source>
</reference>
<dbReference type="InterPro" id="IPR040236">
    <property type="entry name" value="TMEM198"/>
</dbReference>
<dbReference type="STRING" id="796925.A0A137P5Q3"/>
<feature type="chain" id="PRO_5007294509" description="Transmembrane protein 198" evidence="8">
    <location>
        <begin position="21"/>
        <end position="246"/>
    </location>
</feature>
<evidence type="ECO:0000259" key="9">
    <source>
        <dbReference type="Pfam" id="PF13886"/>
    </source>
</evidence>
<feature type="signal peptide" evidence="8">
    <location>
        <begin position="1"/>
        <end position="20"/>
    </location>
</feature>
<feature type="transmembrane region" description="Helical" evidence="7">
    <location>
        <begin position="91"/>
        <end position="110"/>
    </location>
</feature>
<evidence type="ECO:0000256" key="5">
    <source>
        <dbReference type="ARBA" id="ARBA00023136"/>
    </source>
</evidence>
<keyword evidence="4 7" id="KW-1133">Transmembrane helix</keyword>
<evidence type="ECO:0000256" key="8">
    <source>
        <dbReference type="SAM" id="SignalP"/>
    </source>
</evidence>
<keyword evidence="8" id="KW-0732">Signal</keyword>
<accession>A0A137P5Q3</accession>
<protein>
    <recommendedName>
        <fullName evidence="6">Transmembrane protein 198</fullName>
    </recommendedName>
</protein>
<feature type="domain" description="TM7S3/TM198-like" evidence="9">
    <location>
        <begin position="41"/>
        <end position="232"/>
    </location>
</feature>
<feature type="transmembrane region" description="Helical" evidence="7">
    <location>
        <begin position="61"/>
        <end position="85"/>
    </location>
</feature>
<evidence type="ECO:0000256" key="1">
    <source>
        <dbReference type="ARBA" id="ARBA00004141"/>
    </source>
</evidence>
<evidence type="ECO:0000256" key="6">
    <source>
        <dbReference type="ARBA" id="ARBA00049737"/>
    </source>
</evidence>
<dbReference type="GO" id="GO:0005886">
    <property type="term" value="C:plasma membrane"/>
    <property type="evidence" value="ECO:0007669"/>
    <property type="project" value="TreeGrafter"/>
</dbReference>
<feature type="transmembrane region" description="Helical" evidence="7">
    <location>
        <begin position="144"/>
        <end position="166"/>
    </location>
</feature>
<evidence type="ECO:0000256" key="4">
    <source>
        <dbReference type="ARBA" id="ARBA00022989"/>
    </source>
</evidence>
<keyword evidence="11" id="KW-1185">Reference proteome</keyword>
<evidence type="ECO:0000256" key="7">
    <source>
        <dbReference type="SAM" id="Phobius"/>
    </source>
</evidence>
<keyword evidence="3 7" id="KW-0812">Transmembrane</keyword>
<comment type="similarity">
    <text evidence="2">Belongs to the TMEM198 family.</text>
</comment>
<comment type="subcellular location">
    <subcellularLocation>
        <location evidence="1">Membrane</location>
        <topology evidence="1">Multi-pass membrane protein</topology>
    </subcellularLocation>
</comment>
<feature type="transmembrane region" description="Helical" evidence="7">
    <location>
        <begin position="117"/>
        <end position="138"/>
    </location>
</feature>
<feature type="transmembrane region" description="Helical" evidence="7">
    <location>
        <begin position="212"/>
        <end position="232"/>
    </location>
</feature>
<proteinExistence type="inferred from homology"/>
<evidence type="ECO:0000256" key="2">
    <source>
        <dbReference type="ARBA" id="ARBA00006244"/>
    </source>
</evidence>
<dbReference type="Pfam" id="PF13886">
    <property type="entry name" value="TM7S3_TM198"/>
    <property type="match status" value="1"/>
</dbReference>
<keyword evidence="5 7" id="KW-0472">Membrane</keyword>
<dbReference type="PANTHER" id="PTHR31247">
    <property type="entry name" value="TRANSMEMBRANE PROTEIN 198 FAMILY MEMBER"/>
    <property type="match status" value="1"/>
</dbReference>
<sequence>MEFVLLSLLFLFMVISGASAQQIIESPAGSVRTDAGSIIMCIVLVLIGLTFVFTAKRIIKFILFIAGFIFFALVCVWIASLIINFSNISNAQMGGIIVCSIISGIIGGALSWSLYQVGIIILGFMGGFVLASLILSGVTSFDNYWARFGIMVAIGVIIAVITFIFMDFMIIITTSFIGSQAFMIGVDAVANEGYAQFAQIASETRAVIMTPALWAMLGSSIVTTIIGIIFQYKAYPQRSYHYKFRR</sequence>
<feature type="transmembrane region" description="Helical" evidence="7">
    <location>
        <begin position="36"/>
        <end position="54"/>
    </location>
</feature>
<gene>
    <name evidence="10" type="ORF">CONCODRAFT_85374</name>
</gene>
<evidence type="ECO:0000313" key="10">
    <source>
        <dbReference type="EMBL" id="KXN70342.1"/>
    </source>
</evidence>
<dbReference type="InterPro" id="IPR025256">
    <property type="entry name" value="TM7S3/TM198-like_dom"/>
</dbReference>
<dbReference type="EMBL" id="KQ964505">
    <property type="protein sequence ID" value="KXN70342.1"/>
    <property type="molecule type" value="Genomic_DNA"/>
</dbReference>
<organism evidence="10 11">
    <name type="scientific">Conidiobolus coronatus (strain ATCC 28846 / CBS 209.66 / NRRL 28638)</name>
    <name type="common">Delacroixia coronata</name>
    <dbReference type="NCBI Taxonomy" id="796925"/>
    <lineage>
        <taxon>Eukaryota</taxon>
        <taxon>Fungi</taxon>
        <taxon>Fungi incertae sedis</taxon>
        <taxon>Zoopagomycota</taxon>
        <taxon>Entomophthoromycotina</taxon>
        <taxon>Entomophthoromycetes</taxon>
        <taxon>Entomophthorales</taxon>
        <taxon>Ancylistaceae</taxon>
        <taxon>Conidiobolus</taxon>
    </lineage>
</organism>
<dbReference type="PANTHER" id="PTHR31247:SF5">
    <property type="entry name" value="DUF4203 DOMAIN-CONTAINING PROTEIN"/>
    <property type="match status" value="1"/>
</dbReference>
<evidence type="ECO:0000256" key="3">
    <source>
        <dbReference type="ARBA" id="ARBA00022692"/>
    </source>
</evidence>
<name>A0A137P5Q3_CONC2</name>
<evidence type="ECO:0000313" key="11">
    <source>
        <dbReference type="Proteomes" id="UP000070444"/>
    </source>
</evidence>
<dbReference type="AlphaFoldDB" id="A0A137P5Q3"/>
<dbReference type="Proteomes" id="UP000070444">
    <property type="component" value="Unassembled WGS sequence"/>
</dbReference>
<dbReference type="OrthoDB" id="102260at2759"/>